<dbReference type="SUPFAM" id="SSF47954">
    <property type="entry name" value="Cyclin-like"/>
    <property type="match status" value="1"/>
</dbReference>
<dbReference type="GO" id="GO:0097550">
    <property type="term" value="C:transcription preinitiation complex"/>
    <property type="evidence" value="ECO:0007669"/>
    <property type="project" value="TreeGrafter"/>
</dbReference>
<reference evidence="4" key="1">
    <citation type="submission" date="2022-09" db="EMBL/GenBank/DDBJ databases">
        <title>Diverse halophilic archaea isolated from saline environments.</title>
        <authorList>
            <person name="Cui H.-L."/>
        </authorList>
    </citation>
    <scope>NUCLEOTIDE SEQUENCE</scope>
    <source>
        <strain evidence="4">ZS-35-S2</strain>
    </source>
</reference>
<organism evidence="4 5">
    <name type="scientific">Salinirubellus salinus</name>
    <dbReference type="NCBI Taxonomy" id="1364945"/>
    <lineage>
        <taxon>Archaea</taxon>
        <taxon>Methanobacteriati</taxon>
        <taxon>Methanobacteriota</taxon>
        <taxon>Stenosarchaea group</taxon>
        <taxon>Halobacteria</taxon>
        <taxon>Halobacteriales</taxon>
        <taxon>Natronomonadaceae</taxon>
        <taxon>Salinirubellus</taxon>
    </lineage>
</organism>
<keyword evidence="1" id="KW-0805">Transcription regulation</keyword>
<dbReference type="GO" id="GO:0070897">
    <property type="term" value="P:transcription preinitiation complex assembly"/>
    <property type="evidence" value="ECO:0007669"/>
    <property type="project" value="InterPro"/>
</dbReference>
<proteinExistence type="predicted"/>
<dbReference type="InterPro" id="IPR013150">
    <property type="entry name" value="TFIIB_cyclin"/>
</dbReference>
<sequence length="306" mass="33200">MAVEWVCERCGLVVRVEDVDLKPTLQAHAPTTSGRIGEWAVEPVDHLRVDKGLVTTFFLGSDGKGNSLSPTQRSRMGRLKARHKRFTMADKRDQRLNEGFHDIRLLGANLGLPDHVLGDAARYLKAASDAWLPGGRMAWESLAGGAVLLACRETSFERTPAEVAEYTKTDEERVCAAARKIRSEAGLEAPVVRERAVDLVVEGLEQVGVELTLRQALELVRVADGLLDVADAVPVGPGTSRMTVAGAAVYAADRLTEGKWLIQDEVVAAVEVTLPTSKGRIATYARELVAIAERERPTAAQMVQAD</sequence>
<keyword evidence="2" id="KW-0804">Transcription</keyword>
<dbReference type="GO" id="GO:0017025">
    <property type="term" value="F:TBP-class protein binding"/>
    <property type="evidence" value="ECO:0007669"/>
    <property type="project" value="InterPro"/>
</dbReference>
<feature type="domain" description="Transcription factor TFIIB cyclin-like" evidence="3">
    <location>
        <begin position="93"/>
        <end position="173"/>
    </location>
</feature>
<dbReference type="GeneID" id="74943724"/>
<keyword evidence="5" id="KW-1185">Reference proteome</keyword>
<evidence type="ECO:0000259" key="3">
    <source>
        <dbReference type="Pfam" id="PF00382"/>
    </source>
</evidence>
<dbReference type="Pfam" id="PF00382">
    <property type="entry name" value="TFIIB"/>
    <property type="match status" value="1"/>
</dbReference>
<dbReference type="InterPro" id="IPR000812">
    <property type="entry name" value="TFIIB"/>
</dbReference>
<dbReference type="PANTHER" id="PTHR11618:SF13">
    <property type="entry name" value="TRANSCRIPTION INITIATION FACTOR IIB"/>
    <property type="match status" value="1"/>
</dbReference>
<evidence type="ECO:0000256" key="1">
    <source>
        <dbReference type="ARBA" id="ARBA00023015"/>
    </source>
</evidence>
<evidence type="ECO:0000256" key="2">
    <source>
        <dbReference type="ARBA" id="ARBA00023163"/>
    </source>
</evidence>
<protein>
    <submittedName>
        <fullName evidence="4">Transcription initiation factor IIB family protein</fullName>
    </submittedName>
</protein>
<dbReference type="KEGG" id="ssai:N0B31_14840"/>
<dbReference type="EMBL" id="CP104003">
    <property type="protein sequence ID" value="UWM53412.1"/>
    <property type="molecule type" value="Genomic_DNA"/>
</dbReference>
<dbReference type="AlphaFoldDB" id="A0A9E7R0J7"/>
<evidence type="ECO:0000313" key="4">
    <source>
        <dbReference type="EMBL" id="UWM53412.1"/>
    </source>
</evidence>
<dbReference type="CDD" id="cd00043">
    <property type="entry name" value="CYCLIN_SF"/>
    <property type="match status" value="1"/>
</dbReference>
<dbReference type="InterPro" id="IPR036915">
    <property type="entry name" value="Cyclin-like_sf"/>
</dbReference>
<name>A0A9E7R0J7_9EURY</name>
<evidence type="ECO:0000313" key="5">
    <source>
        <dbReference type="Proteomes" id="UP001057580"/>
    </source>
</evidence>
<accession>A0A9E7R0J7</accession>
<dbReference type="PANTHER" id="PTHR11618">
    <property type="entry name" value="TRANSCRIPTION INITIATION FACTOR IIB-RELATED"/>
    <property type="match status" value="1"/>
</dbReference>
<gene>
    <name evidence="4" type="ORF">N0B31_14840</name>
</gene>
<dbReference type="Proteomes" id="UP001057580">
    <property type="component" value="Chromosome"/>
</dbReference>
<dbReference type="Gene3D" id="1.10.472.170">
    <property type="match status" value="1"/>
</dbReference>
<dbReference type="RefSeq" id="WP_260592406.1">
    <property type="nucleotide sequence ID" value="NZ_CP104003.1"/>
</dbReference>